<keyword evidence="6" id="KW-1185">Reference proteome</keyword>
<dbReference type="FunFam" id="3.30.70.360:FF:000001">
    <property type="entry name" value="N-acetyldiaminopimelate deacetylase"/>
    <property type="match status" value="1"/>
</dbReference>
<dbReference type="SUPFAM" id="SSF55031">
    <property type="entry name" value="Bacterial exopeptidase dimerisation domain"/>
    <property type="match status" value="1"/>
</dbReference>
<comment type="caution">
    <text evidence="5">The sequence shown here is derived from an EMBL/GenBank/DDBJ whole genome shotgun (WGS) entry which is preliminary data.</text>
</comment>
<dbReference type="InterPro" id="IPR002933">
    <property type="entry name" value="Peptidase_M20"/>
</dbReference>
<dbReference type="PIRSF" id="PIRSF005962">
    <property type="entry name" value="Pept_M20D_amidohydro"/>
    <property type="match status" value="1"/>
</dbReference>
<dbReference type="InterPro" id="IPR011650">
    <property type="entry name" value="Peptidase_M20_dimer"/>
</dbReference>
<evidence type="ECO:0000259" key="4">
    <source>
        <dbReference type="Pfam" id="PF07687"/>
    </source>
</evidence>
<dbReference type="InterPro" id="IPR017439">
    <property type="entry name" value="Amidohydrolase"/>
</dbReference>
<keyword evidence="3" id="KW-0479">Metal-binding</keyword>
<sequence length="405" mass="44010">MPGINREELDGRVEKIYDRVVAWRRHMHANPDLSYEEQATAAYIVGELKRMDPAGRWLQISQPDSTCVVADLRGGGGAGPIIALRADIDALPVEELTDVPFASKKKGVMHACGHDVHAAMLLGATQLLLEDAARIKGTVRLLFQPAEEVPPGGAKMMVEKGCLEGVSMAFAEHVLPFIEGPTGTVMVRRGAMLRSSDTLLVEIIGRGGHASMPEHSIDPIAIACLAVTALQQVVSRRMPPSRCPVLTIATMRSSSDSFNVIPDRVTLKGTLRCNDQQVRAASKQAVIEVLSGVCESYGATCKTEWLPGYAVTMNADEAFDVSMRVLEQVLPSKEKIVVMPDCMSASEDFSEVALRVPSNYVGIGCYNKAELCTPMNHNPKFKVDEVSMKTGVKVHYGTIHELLMK</sequence>
<dbReference type="Gene3D" id="3.30.70.360">
    <property type="match status" value="1"/>
</dbReference>
<dbReference type="InterPro" id="IPR036264">
    <property type="entry name" value="Bact_exopeptidase_dim_dom"/>
</dbReference>
<dbReference type="Pfam" id="PF07687">
    <property type="entry name" value="M20_dimer"/>
    <property type="match status" value="1"/>
</dbReference>
<evidence type="ECO:0000256" key="2">
    <source>
        <dbReference type="ARBA" id="ARBA00022801"/>
    </source>
</evidence>
<comment type="similarity">
    <text evidence="1">Belongs to the peptidase M20 family.</text>
</comment>
<feature type="binding site" evidence="3">
    <location>
        <position position="173"/>
    </location>
    <ligand>
        <name>Mn(2+)</name>
        <dbReference type="ChEBI" id="CHEBI:29035"/>
        <label>1</label>
    </ligand>
</feature>
<dbReference type="NCBIfam" id="TIGR01891">
    <property type="entry name" value="amidohydrolases"/>
    <property type="match status" value="1"/>
</dbReference>
<comment type="cofactor">
    <cofactor evidence="3">
        <name>Mn(2+)</name>
        <dbReference type="ChEBI" id="CHEBI:29035"/>
    </cofactor>
    <text evidence="3">The Mn(2+) ion enhances activity.</text>
</comment>
<feature type="binding site" evidence="3">
    <location>
        <position position="148"/>
    </location>
    <ligand>
        <name>Mn(2+)</name>
        <dbReference type="ChEBI" id="CHEBI:29035"/>
        <label>2</label>
    </ligand>
</feature>
<dbReference type="PANTHER" id="PTHR11014">
    <property type="entry name" value="PEPTIDASE M20 FAMILY MEMBER"/>
    <property type="match status" value="1"/>
</dbReference>
<feature type="binding site" evidence="3">
    <location>
        <position position="377"/>
    </location>
    <ligand>
        <name>Mn(2+)</name>
        <dbReference type="ChEBI" id="CHEBI:29035"/>
        <label>2</label>
    </ligand>
</feature>
<dbReference type="GO" id="GO:0016787">
    <property type="term" value="F:hydrolase activity"/>
    <property type="evidence" value="ECO:0007669"/>
    <property type="project" value="UniProtKB-KW"/>
</dbReference>
<dbReference type="EMBL" id="JAECZO010000022">
    <property type="protein sequence ID" value="KAK7201895.1"/>
    <property type="molecule type" value="Genomic_DNA"/>
</dbReference>
<organism evidence="5 6">
    <name type="scientific">Novymonas esmeraldas</name>
    <dbReference type="NCBI Taxonomy" id="1808958"/>
    <lineage>
        <taxon>Eukaryota</taxon>
        <taxon>Discoba</taxon>
        <taxon>Euglenozoa</taxon>
        <taxon>Kinetoplastea</taxon>
        <taxon>Metakinetoplastina</taxon>
        <taxon>Trypanosomatida</taxon>
        <taxon>Trypanosomatidae</taxon>
        <taxon>Novymonas</taxon>
    </lineage>
</organism>
<accession>A0AAW0F5P1</accession>
<dbReference type="Pfam" id="PF01546">
    <property type="entry name" value="Peptidase_M20"/>
    <property type="match status" value="1"/>
</dbReference>
<dbReference type="SUPFAM" id="SSF53187">
    <property type="entry name" value="Zn-dependent exopeptidases"/>
    <property type="match status" value="1"/>
</dbReference>
<keyword evidence="3" id="KW-0464">Manganese</keyword>
<feature type="binding site" evidence="3">
    <location>
        <position position="112"/>
    </location>
    <ligand>
        <name>Mn(2+)</name>
        <dbReference type="ChEBI" id="CHEBI:29035"/>
        <label>2</label>
    </ligand>
</feature>
<feature type="binding site" evidence="3">
    <location>
        <position position="114"/>
    </location>
    <ligand>
        <name>Mn(2+)</name>
        <dbReference type="ChEBI" id="CHEBI:29035"/>
        <label>2</label>
    </ligand>
</feature>
<evidence type="ECO:0000256" key="3">
    <source>
        <dbReference type="PIRSR" id="PIRSR005962-1"/>
    </source>
</evidence>
<protein>
    <submittedName>
        <fullName evidence="5">Amidohydrolase</fullName>
    </submittedName>
</protein>
<dbReference type="AlphaFoldDB" id="A0AAW0F5P1"/>
<reference evidence="5 6" key="1">
    <citation type="journal article" date="2021" name="MBio">
        <title>A New Model Trypanosomatid, Novymonas esmeraldas: Genomic Perception of Its 'Candidatus Pandoraea novymonadis' Endosymbiont.</title>
        <authorList>
            <person name="Zakharova A."/>
            <person name="Saura A."/>
            <person name="Butenko A."/>
            <person name="Podesvova L."/>
            <person name="Warmusova S."/>
            <person name="Kostygov A.Y."/>
            <person name="Nenarokova A."/>
            <person name="Lukes J."/>
            <person name="Opperdoes F.R."/>
            <person name="Yurchenko V."/>
        </authorList>
    </citation>
    <scope>NUCLEOTIDE SEQUENCE [LARGE SCALE GENOMIC DNA]</scope>
    <source>
        <strain evidence="5 6">E262AT.01</strain>
    </source>
</reference>
<dbReference type="Proteomes" id="UP001430356">
    <property type="component" value="Unassembled WGS sequence"/>
</dbReference>
<feature type="domain" description="Peptidase M20 dimerisation" evidence="4">
    <location>
        <begin position="194"/>
        <end position="293"/>
    </location>
</feature>
<dbReference type="PANTHER" id="PTHR11014:SF63">
    <property type="entry name" value="METALLOPEPTIDASE, PUTATIVE (AFU_ORTHOLOGUE AFUA_6G09600)-RELATED"/>
    <property type="match status" value="1"/>
</dbReference>
<evidence type="ECO:0000256" key="1">
    <source>
        <dbReference type="ARBA" id="ARBA00006153"/>
    </source>
</evidence>
<name>A0AAW0F5P1_9TRYP</name>
<evidence type="ECO:0000313" key="6">
    <source>
        <dbReference type="Proteomes" id="UP001430356"/>
    </source>
</evidence>
<dbReference type="Gene3D" id="3.40.630.10">
    <property type="entry name" value="Zn peptidases"/>
    <property type="match status" value="1"/>
</dbReference>
<dbReference type="GO" id="GO:0046872">
    <property type="term" value="F:metal ion binding"/>
    <property type="evidence" value="ECO:0007669"/>
    <property type="project" value="UniProtKB-KW"/>
</dbReference>
<proteinExistence type="inferred from homology"/>
<keyword evidence="2" id="KW-0378">Hydrolase</keyword>
<gene>
    <name evidence="5" type="ORF">NESM_000256900</name>
</gene>
<evidence type="ECO:0000313" key="5">
    <source>
        <dbReference type="EMBL" id="KAK7201895.1"/>
    </source>
</evidence>